<feature type="domain" description="Mur ligase C-terminal" evidence="11">
    <location>
        <begin position="322"/>
        <end position="432"/>
    </location>
</feature>
<dbReference type="GO" id="GO:0005737">
    <property type="term" value="C:cytoplasm"/>
    <property type="evidence" value="ECO:0007669"/>
    <property type="project" value="UniProtKB-SubCell"/>
</dbReference>
<evidence type="ECO:0000259" key="11">
    <source>
        <dbReference type="Pfam" id="PF02875"/>
    </source>
</evidence>
<evidence type="ECO:0000256" key="5">
    <source>
        <dbReference type="ARBA" id="ARBA00022618"/>
    </source>
</evidence>
<keyword evidence="8 9" id="KW-0131">Cell cycle</keyword>
<comment type="catalytic activity">
    <reaction evidence="9 10">
        <text>UDP-N-acetyl-alpha-D-muramoyl-L-alanine + D-glutamate + ATP = UDP-N-acetyl-alpha-D-muramoyl-L-alanyl-D-glutamate + ADP + phosphate + H(+)</text>
        <dbReference type="Rhea" id="RHEA:16429"/>
        <dbReference type="ChEBI" id="CHEBI:15378"/>
        <dbReference type="ChEBI" id="CHEBI:29986"/>
        <dbReference type="ChEBI" id="CHEBI:30616"/>
        <dbReference type="ChEBI" id="CHEBI:43474"/>
        <dbReference type="ChEBI" id="CHEBI:83898"/>
        <dbReference type="ChEBI" id="CHEBI:83900"/>
        <dbReference type="ChEBI" id="CHEBI:456216"/>
        <dbReference type="EC" id="6.3.2.9"/>
    </reaction>
</comment>
<keyword evidence="9 10" id="KW-0133">Cell shape</keyword>
<keyword evidence="14" id="KW-1185">Reference proteome</keyword>
<dbReference type="GO" id="GO:0008764">
    <property type="term" value="F:UDP-N-acetylmuramoylalanine-D-glutamate ligase activity"/>
    <property type="evidence" value="ECO:0007669"/>
    <property type="project" value="UniProtKB-UniRule"/>
</dbReference>
<evidence type="ECO:0000256" key="6">
    <source>
        <dbReference type="ARBA" id="ARBA00022741"/>
    </source>
</evidence>
<evidence type="ECO:0000259" key="12">
    <source>
        <dbReference type="Pfam" id="PF08245"/>
    </source>
</evidence>
<dbReference type="HAMAP" id="MF_00639">
    <property type="entry name" value="MurD"/>
    <property type="match status" value="1"/>
</dbReference>
<dbReference type="EC" id="6.3.2.9" evidence="9 10"/>
<feature type="binding site" evidence="9">
    <location>
        <begin position="118"/>
        <end position="124"/>
    </location>
    <ligand>
        <name>ATP</name>
        <dbReference type="ChEBI" id="CHEBI:30616"/>
    </ligand>
</feature>
<dbReference type="Pfam" id="PF02875">
    <property type="entry name" value="Mur_ligase_C"/>
    <property type="match status" value="1"/>
</dbReference>
<evidence type="ECO:0000256" key="9">
    <source>
        <dbReference type="HAMAP-Rule" id="MF_00639"/>
    </source>
</evidence>
<reference evidence="13 14" key="1">
    <citation type="journal article" date="2017" name="Arch. Microbiol.">
        <title>Mariprofundus micogutta sp. nov., a novel iron-oxidizing zetaproteobacterium isolated from a deep-sea hydrothermal field at the Bayonnaise knoll of the Izu-Ogasawara arc, and a description of Mariprofundales ord. nov. and Zetaproteobacteria classis nov.</title>
        <authorList>
            <person name="Makita H."/>
            <person name="Tanaka E."/>
            <person name="Mitsunobu S."/>
            <person name="Miyazaki M."/>
            <person name="Nunoura T."/>
            <person name="Uematsu K."/>
            <person name="Takaki Y."/>
            <person name="Nishi S."/>
            <person name="Shimamura S."/>
            <person name="Takai K."/>
        </authorList>
    </citation>
    <scope>NUCLEOTIDE SEQUENCE [LARGE SCALE GENOMIC DNA]</scope>
    <source>
        <strain evidence="13 14">ET2</strain>
    </source>
</reference>
<evidence type="ECO:0000256" key="8">
    <source>
        <dbReference type="ARBA" id="ARBA00023306"/>
    </source>
</evidence>
<keyword evidence="5 9" id="KW-0132">Cell division</keyword>
<dbReference type="InterPro" id="IPR036615">
    <property type="entry name" value="Mur_ligase_C_dom_sf"/>
</dbReference>
<dbReference type="SUPFAM" id="SSF51984">
    <property type="entry name" value="MurCD N-terminal domain"/>
    <property type="match status" value="1"/>
</dbReference>
<keyword evidence="3 9" id="KW-0963">Cytoplasm</keyword>
<comment type="caution">
    <text evidence="13">The sequence shown here is derived from an EMBL/GenBank/DDBJ whole genome shotgun (WGS) entry which is preliminary data.</text>
</comment>
<dbReference type="InterPro" id="IPR004101">
    <property type="entry name" value="Mur_ligase_C"/>
</dbReference>
<evidence type="ECO:0000256" key="1">
    <source>
        <dbReference type="ARBA" id="ARBA00004496"/>
    </source>
</evidence>
<dbReference type="Gene3D" id="3.90.190.20">
    <property type="entry name" value="Mur ligase, C-terminal domain"/>
    <property type="match status" value="1"/>
</dbReference>
<feature type="domain" description="Mur ligase central" evidence="12">
    <location>
        <begin position="116"/>
        <end position="299"/>
    </location>
</feature>
<dbReference type="SUPFAM" id="SSF53244">
    <property type="entry name" value="MurD-like peptide ligases, peptide-binding domain"/>
    <property type="match status" value="1"/>
</dbReference>
<dbReference type="InterPro" id="IPR036565">
    <property type="entry name" value="Mur-like_cat_sf"/>
</dbReference>
<comment type="pathway">
    <text evidence="2 9 10">Cell wall biogenesis; peptidoglycan biosynthesis.</text>
</comment>
<accession>A0A1L8CKU2</accession>
<keyword evidence="6 9" id="KW-0547">Nucleotide-binding</keyword>
<keyword evidence="4 9" id="KW-0436">Ligase</keyword>
<keyword evidence="9 10" id="KW-0573">Peptidoglycan synthesis</keyword>
<dbReference type="PANTHER" id="PTHR43692">
    <property type="entry name" value="UDP-N-ACETYLMURAMOYLALANINE--D-GLUTAMATE LIGASE"/>
    <property type="match status" value="1"/>
</dbReference>
<dbReference type="GO" id="GO:0008360">
    <property type="term" value="P:regulation of cell shape"/>
    <property type="evidence" value="ECO:0007669"/>
    <property type="project" value="UniProtKB-KW"/>
</dbReference>
<sequence>MSMANRQQQLLAARRSATAIIGMGKTGQSVANYLLHRGISCEAFDEHAVELPASMQIQLHIGQLDADTLSQFERIIVSPGISWNHAALAAAREHGVPVHGDLELFEEHYQGDLIAITGTNGKTTTVSLIDTMLDTLAGGIEAGGNIGMPMLDLIADGDEPQRVVLELSSFQLERANPIHPRWAALLNVQPDHADMHENSDAYKAAKLRLFAGQGDGDKAMLPANGEWNALADDLRGRGVYVRRFGIGDSQELDAGVQQNDDGSWAVFWHHYEVAEFVTSSELPLQGQHQHLNLAVAAQAAADFGVSASVIRQSLTSFRGLPHRMQSLGLVAGREWFDDSKATNPDAARAALSAFHHVIWICGGLRKGLDVSVLKDAVTNHVEQMFIIGNDPKPYAELAYTAGVPASFVKTMDQAVKQAAHAQAGLPVLLSPAAASQDQFRDYVERGRVYAAEVKALEPKP</sequence>
<evidence type="ECO:0000256" key="2">
    <source>
        <dbReference type="ARBA" id="ARBA00004752"/>
    </source>
</evidence>
<dbReference type="InterPro" id="IPR005762">
    <property type="entry name" value="MurD"/>
</dbReference>
<gene>
    <name evidence="9" type="primary">murD</name>
    <name evidence="13" type="ORF">MMIC_P0470</name>
</gene>
<dbReference type="GO" id="GO:0009252">
    <property type="term" value="P:peptidoglycan biosynthetic process"/>
    <property type="evidence" value="ECO:0007669"/>
    <property type="project" value="UniProtKB-UniRule"/>
</dbReference>
<keyword evidence="9 10" id="KW-0961">Cell wall biogenesis/degradation</keyword>
<dbReference type="InterPro" id="IPR013221">
    <property type="entry name" value="Mur_ligase_cen"/>
</dbReference>
<evidence type="ECO:0000313" key="14">
    <source>
        <dbReference type="Proteomes" id="UP000231632"/>
    </source>
</evidence>
<dbReference type="Pfam" id="PF21799">
    <property type="entry name" value="MurD-like_N"/>
    <property type="match status" value="1"/>
</dbReference>
<keyword evidence="7 9" id="KW-0067">ATP-binding</keyword>
<dbReference type="PANTHER" id="PTHR43692:SF1">
    <property type="entry name" value="UDP-N-ACETYLMURAMOYLALANINE--D-GLUTAMATE LIGASE"/>
    <property type="match status" value="1"/>
</dbReference>
<dbReference type="Pfam" id="PF08245">
    <property type="entry name" value="Mur_ligase_M"/>
    <property type="match status" value="1"/>
</dbReference>
<organism evidence="13 14">
    <name type="scientific">Mariprofundus micogutta</name>
    <dbReference type="NCBI Taxonomy" id="1921010"/>
    <lineage>
        <taxon>Bacteria</taxon>
        <taxon>Pseudomonadati</taxon>
        <taxon>Pseudomonadota</taxon>
        <taxon>Candidatius Mariprofundia</taxon>
        <taxon>Mariprofundales</taxon>
        <taxon>Mariprofundaceae</taxon>
        <taxon>Mariprofundus</taxon>
    </lineage>
</organism>
<dbReference type="InterPro" id="IPR018109">
    <property type="entry name" value="Folylpolyglutamate_synth_CS"/>
</dbReference>
<dbReference type="EMBL" id="BDFD01000003">
    <property type="protein sequence ID" value="GAV19534.1"/>
    <property type="molecule type" value="Genomic_DNA"/>
</dbReference>
<dbReference type="SUPFAM" id="SSF53623">
    <property type="entry name" value="MurD-like peptide ligases, catalytic domain"/>
    <property type="match status" value="1"/>
</dbReference>
<name>A0A1L8CKU2_9PROT</name>
<dbReference type="STRING" id="1921010.MMIC_P0470"/>
<evidence type="ECO:0000313" key="13">
    <source>
        <dbReference type="EMBL" id="GAV19534.1"/>
    </source>
</evidence>
<proteinExistence type="inferred from homology"/>
<dbReference type="Proteomes" id="UP000231632">
    <property type="component" value="Unassembled WGS sequence"/>
</dbReference>
<comment type="function">
    <text evidence="9 10">Cell wall formation. Catalyzes the addition of glutamate to the nucleotide precursor UDP-N-acetylmuramoyl-L-alanine (UMA).</text>
</comment>
<dbReference type="UniPathway" id="UPA00219"/>
<dbReference type="GO" id="GO:0071555">
    <property type="term" value="P:cell wall organization"/>
    <property type="evidence" value="ECO:0007669"/>
    <property type="project" value="UniProtKB-KW"/>
</dbReference>
<comment type="subcellular location">
    <subcellularLocation>
        <location evidence="1 9 10">Cytoplasm</location>
    </subcellularLocation>
</comment>
<evidence type="ECO:0000256" key="3">
    <source>
        <dbReference type="ARBA" id="ARBA00022490"/>
    </source>
</evidence>
<evidence type="ECO:0000256" key="7">
    <source>
        <dbReference type="ARBA" id="ARBA00022840"/>
    </source>
</evidence>
<dbReference type="GO" id="GO:0005524">
    <property type="term" value="F:ATP binding"/>
    <property type="evidence" value="ECO:0007669"/>
    <property type="project" value="UniProtKB-UniRule"/>
</dbReference>
<dbReference type="PROSITE" id="PS01011">
    <property type="entry name" value="FOLYLPOLYGLU_SYNT_1"/>
    <property type="match status" value="1"/>
</dbReference>
<comment type="similarity">
    <text evidence="9">Belongs to the MurCDEF family.</text>
</comment>
<evidence type="ECO:0000256" key="4">
    <source>
        <dbReference type="ARBA" id="ARBA00022598"/>
    </source>
</evidence>
<dbReference type="Gene3D" id="3.40.50.720">
    <property type="entry name" value="NAD(P)-binding Rossmann-like Domain"/>
    <property type="match status" value="1"/>
</dbReference>
<dbReference type="GO" id="GO:0004326">
    <property type="term" value="F:tetrahydrofolylpolyglutamate synthase activity"/>
    <property type="evidence" value="ECO:0007669"/>
    <property type="project" value="InterPro"/>
</dbReference>
<dbReference type="AlphaFoldDB" id="A0A1L8CKU2"/>
<dbReference type="GO" id="GO:0051301">
    <property type="term" value="P:cell division"/>
    <property type="evidence" value="ECO:0007669"/>
    <property type="project" value="UniProtKB-KW"/>
</dbReference>
<dbReference type="NCBIfam" id="TIGR01087">
    <property type="entry name" value="murD"/>
    <property type="match status" value="1"/>
</dbReference>
<evidence type="ECO:0000256" key="10">
    <source>
        <dbReference type="RuleBase" id="RU003664"/>
    </source>
</evidence>
<protein>
    <recommendedName>
        <fullName evidence="9 10">UDP-N-acetylmuramoylalanine--D-glutamate ligase</fullName>
        <ecNumber evidence="9 10">6.3.2.9</ecNumber>
    </recommendedName>
    <alternativeName>
        <fullName evidence="9">D-glutamic acid-adding enzyme</fullName>
    </alternativeName>
    <alternativeName>
        <fullName evidence="9">UDP-N-acetylmuramoyl-L-alanyl-D-glutamate synthetase</fullName>
    </alternativeName>
</protein>
<dbReference type="Gene3D" id="3.40.1190.10">
    <property type="entry name" value="Mur-like, catalytic domain"/>
    <property type="match status" value="1"/>
</dbReference>